<proteinExistence type="predicted"/>
<evidence type="ECO:0000259" key="1">
    <source>
        <dbReference type="PROSITE" id="PS50853"/>
    </source>
</evidence>
<dbReference type="Gene3D" id="2.60.40.10">
    <property type="entry name" value="Immunoglobulins"/>
    <property type="match status" value="1"/>
</dbReference>
<evidence type="ECO:0000313" key="2">
    <source>
        <dbReference type="EMBL" id="KAK3596410.1"/>
    </source>
</evidence>
<gene>
    <name evidence="2" type="ORF">CHS0354_020657</name>
</gene>
<dbReference type="InterPro" id="IPR036116">
    <property type="entry name" value="FN3_sf"/>
</dbReference>
<sequence length="109" mass="11893">MPVSISFAQLKWWRAGDDIRTASERIVGKVFEAIIDGIQRNNVYKLRVMGINRGGDGKNSPTVYFTLGGEVAFDAETAEQVLVGYDGGERQCPRIFSIALVVLCGLVAV</sequence>
<organism evidence="2 3">
    <name type="scientific">Potamilus streckersoni</name>
    <dbReference type="NCBI Taxonomy" id="2493646"/>
    <lineage>
        <taxon>Eukaryota</taxon>
        <taxon>Metazoa</taxon>
        <taxon>Spiralia</taxon>
        <taxon>Lophotrochozoa</taxon>
        <taxon>Mollusca</taxon>
        <taxon>Bivalvia</taxon>
        <taxon>Autobranchia</taxon>
        <taxon>Heteroconchia</taxon>
        <taxon>Palaeoheterodonta</taxon>
        <taxon>Unionida</taxon>
        <taxon>Unionoidea</taxon>
        <taxon>Unionidae</taxon>
        <taxon>Ambleminae</taxon>
        <taxon>Lampsilini</taxon>
        <taxon>Potamilus</taxon>
    </lineage>
</organism>
<dbReference type="EMBL" id="JAEAOA010001259">
    <property type="protein sequence ID" value="KAK3596410.1"/>
    <property type="molecule type" value="Genomic_DNA"/>
</dbReference>
<reference evidence="2" key="3">
    <citation type="submission" date="2023-05" db="EMBL/GenBank/DDBJ databases">
        <authorList>
            <person name="Smith C.H."/>
        </authorList>
    </citation>
    <scope>NUCLEOTIDE SEQUENCE</scope>
    <source>
        <strain evidence="2">CHS0354</strain>
        <tissue evidence="2">Mantle</tissue>
    </source>
</reference>
<reference evidence="2" key="1">
    <citation type="journal article" date="2021" name="Genome Biol. Evol.">
        <title>A High-Quality Reference Genome for a Parasitic Bivalve with Doubly Uniparental Inheritance (Bivalvia: Unionida).</title>
        <authorList>
            <person name="Smith C.H."/>
        </authorList>
    </citation>
    <scope>NUCLEOTIDE SEQUENCE</scope>
    <source>
        <strain evidence="2">CHS0354</strain>
    </source>
</reference>
<accession>A0AAE0SRK7</accession>
<dbReference type="InterPro" id="IPR013783">
    <property type="entry name" value="Ig-like_fold"/>
</dbReference>
<feature type="domain" description="Fibronectin type-III" evidence="1">
    <location>
        <begin position="1"/>
        <end position="70"/>
    </location>
</feature>
<dbReference type="CDD" id="cd00063">
    <property type="entry name" value="FN3"/>
    <property type="match status" value="1"/>
</dbReference>
<dbReference type="AlphaFoldDB" id="A0AAE0SRK7"/>
<dbReference type="PROSITE" id="PS50853">
    <property type="entry name" value="FN3"/>
    <property type="match status" value="1"/>
</dbReference>
<dbReference type="SUPFAM" id="SSF49265">
    <property type="entry name" value="Fibronectin type III"/>
    <property type="match status" value="1"/>
</dbReference>
<keyword evidence="3" id="KW-1185">Reference proteome</keyword>
<dbReference type="InterPro" id="IPR003961">
    <property type="entry name" value="FN3_dom"/>
</dbReference>
<evidence type="ECO:0000313" key="3">
    <source>
        <dbReference type="Proteomes" id="UP001195483"/>
    </source>
</evidence>
<protein>
    <recommendedName>
        <fullName evidence="1">Fibronectin type-III domain-containing protein</fullName>
    </recommendedName>
</protein>
<comment type="caution">
    <text evidence="2">The sequence shown here is derived from an EMBL/GenBank/DDBJ whole genome shotgun (WGS) entry which is preliminary data.</text>
</comment>
<name>A0AAE0SRK7_9BIVA</name>
<reference evidence="2" key="2">
    <citation type="journal article" date="2021" name="Genome Biol. Evol.">
        <title>Developing a high-quality reference genome for a parasitic bivalve with doubly uniparental inheritance (Bivalvia: Unionida).</title>
        <authorList>
            <person name="Smith C.H."/>
        </authorList>
    </citation>
    <scope>NUCLEOTIDE SEQUENCE</scope>
    <source>
        <strain evidence="2">CHS0354</strain>
        <tissue evidence="2">Mantle</tissue>
    </source>
</reference>
<dbReference type="Proteomes" id="UP001195483">
    <property type="component" value="Unassembled WGS sequence"/>
</dbReference>